<gene>
    <name evidence="11" type="ORF">ABS311_05810</name>
</gene>
<dbReference type="InterPro" id="IPR007419">
    <property type="entry name" value="BFD-like_2Fe2S-bd_dom"/>
</dbReference>
<feature type="domain" description="BFD-like [2Fe-2S]-binding" evidence="10">
    <location>
        <begin position="2"/>
        <end position="51"/>
    </location>
</feature>
<evidence type="ECO:0000256" key="8">
    <source>
        <dbReference type="ARBA" id="ARBA00039386"/>
    </source>
</evidence>
<evidence type="ECO:0000256" key="5">
    <source>
        <dbReference type="ARBA" id="ARBA00023004"/>
    </source>
</evidence>
<evidence type="ECO:0000313" key="11">
    <source>
        <dbReference type="EMBL" id="MER2491393.1"/>
    </source>
</evidence>
<accession>A0ABV1RER5</accession>
<proteinExistence type="inferred from homology"/>
<dbReference type="EMBL" id="JBELOE010000116">
    <property type="protein sequence ID" value="MER2491393.1"/>
    <property type="molecule type" value="Genomic_DNA"/>
</dbReference>
<dbReference type="Gene3D" id="1.10.10.1100">
    <property type="entry name" value="BFD-like [2Fe-2S]-binding domain"/>
    <property type="match status" value="1"/>
</dbReference>
<reference evidence="11 12" key="1">
    <citation type="submission" date="2024-06" db="EMBL/GenBank/DDBJ databases">
        <authorList>
            <person name="Chen R.Y."/>
        </authorList>
    </citation>
    <scope>NUCLEOTIDE SEQUENCE [LARGE SCALE GENOMIC DNA]</scope>
    <source>
        <strain evidence="11 12">D2</strain>
    </source>
</reference>
<keyword evidence="5" id="KW-0408">Iron</keyword>
<dbReference type="RefSeq" id="WP_350401040.1">
    <property type="nucleotide sequence ID" value="NZ_JBELOE010000116.1"/>
</dbReference>
<evidence type="ECO:0000256" key="2">
    <source>
        <dbReference type="ARBA" id="ARBA00022714"/>
    </source>
</evidence>
<comment type="caution">
    <text evidence="11">The sequence shown here is derived from an EMBL/GenBank/DDBJ whole genome shotgun (WGS) entry which is preliminary data.</text>
</comment>
<dbReference type="Proteomes" id="UP001467690">
    <property type="component" value="Unassembled WGS sequence"/>
</dbReference>
<dbReference type="InterPro" id="IPR052371">
    <property type="entry name" value="BFD-associated_ferredoxin"/>
</dbReference>
<dbReference type="Pfam" id="PF04324">
    <property type="entry name" value="Fer2_BFD"/>
    <property type="match status" value="1"/>
</dbReference>
<dbReference type="PANTHER" id="PTHR37424:SF1">
    <property type="entry name" value="BACTERIOFERRITIN-ASSOCIATED FERREDOXIN"/>
    <property type="match status" value="1"/>
</dbReference>
<dbReference type="InterPro" id="IPR041854">
    <property type="entry name" value="BFD-like_2Fe2S-bd_dom_sf"/>
</dbReference>
<evidence type="ECO:0000256" key="4">
    <source>
        <dbReference type="ARBA" id="ARBA00022982"/>
    </source>
</evidence>
<dbReference type="CDD" id="cd19945">
    <property type="entry name" value="Fer2_BFD"/>
    <property type="match status" value="1"/>
</dbReference>
<sequence length="65" mass="7191">MYICLCNGITEKDIQKAAQEGCTSLVELRKKMDIANECGKCRKQAINVLRESQVIDDGLLIASFA</sequence>
<dbReference type="PANTHER" id="PTHR37424">
    <property type="entry name" value="BACTERIOFERRITIN-ASSOCIATED FERREDOXIN"/>
    <property type="match status" value="1"/>
</dbReference>
<comment type="cofactor">
    <cofactor evidence="7">
        <name>[2Fe-2S] cluster</name>
        <dbReference type="ChEBI" id="CHEBI:190135"/>
    </cofactor>
</comment>
<evidence type="ECO:0000256" key="6">
    <source>
        <dbReference type="ARBA" id="ARBA00023014"/>
    </source>
</evidence>
<evidence type="ECO:0000313" key="12">
    <source>
        <dbReference type="Proteomes" id="UP001467690"/>
    </source>
</evidence>
<keyword evidence="12" id="KW-1185">Reference proteome</keyword>
<evidence type="ECO:0000256" key="3">
    <source>
        <dbReference type="ARBA" id="ARBA00022723"/>
    </source>
</evidence>
<evidence type="ECO:0000259" key="10">
    <source>
        <dbReference type="Pfam" id="PF04324"/>
    </source>
</evidence>
<keyword evidence="1" id="KW-0813">Transport</keyword>
<keyword evidence="3" id="KW-0479">Metal-binding</keyword>
<keyword evidence="6" id="KW-0411">Iron-sulfur</keyword>
<keyword evidence="4" id="KW-0249">Electron transport</keyword>
<name>A0ABV1RER5_9ALTE</name>
<protein>
    <recommendedName>
        <fullName evidence="8">Bacterioferritin-associated ferredoxin</fullName>
    </recommendedName>
</protein>
<evidence type="ECO:0000256" key="7">
    <source>
        <dbReference type="ARBA" id="ARBA00034078"/>
    </source>
</evidence>
<evidence type="ECO:0000256" key="9">
    <source>
        <dbReference type="ARBA" id="ARBA00046332"/>
    </source>
</evidence>
<evidence type="ECO:0000256" key="1">
    <source>
        <dbReference type="ARBA" id="ARBA00022448"/>
    </source>
</evidence>
<keyword evidence="2" id="KW-0001">2Fe-2S</keyword>
<comment type="similarity">
    <text evidence="9">Belongs to the Bfd family.</text>
</comment>
<organism evidence="11 12">
    <name type="scientific">Catenovulum sediminis</name>
    <dbReference type="NCBI Taxonomy" id="1740262"/>
    <lineage>
        <taxon>Bacteria</taxon>
        <taxon>Pseudomonadati</taxon>
        <taxon>Pseudomonadota</taxon>
        <taxon>Gammaproteobacteria</taxon>
        <taxon>Alteromonadales</taxon>
        <taxon>Alteromonadaceae</taxon>
        <taxon>Catenovulum</taxon>
    </lineage>
</organism>